<evidence type="ECO:0000256" key="1">
    <source>
        <dbReference type="SAM" id="MobiDB-lite"/>
    </source>
</evidence>
<dbReference type="OrthoDB" id="1810101at2759"/>
<gene>
    <name evidence="2" type="ORF">Acr_00g0032020</name>
</gene>
<dbReference type="InterPro" id="IPR036875">
    <property type="entry name" value="Znf_CCHC_sf"/>
</dbReference>
<dbReference type="Gene3D" id="4.10.60.10">
    <property type="entry name" value="Zinc finger, CCHC-type"/>
    <property type="match status" value="1"/>
</dbReference>
<accession>A0A7J0DGH8</accession>
<protein>
    <recommendedName>
        <fullName evidence="4">CCHC-type domain-containing protein</fullName>
    </recommendedName>
</protein>
<sequence length="204" mass="23013">MRILKRLRQSNFHSKSQKAKGVALSSTKIDNSDSDEDNEFDPEKGNDESKSESKKGGENGKNHVRVVQCYECKGYEHVAQECPNKNKKKKVFIVTTWDDVSKSEDSQDEEGDSGGDNKNFITLAVYVHSNGSVLKSNCENYQKSSNFMDSNNEDSESDDEDAKYVPLKDAYDKLYEKSLRLNKVNGKLSSKFKNKESGCTKIPQ</sequence>
<keyword evidence="3" id="KW-1185">Reference proteome</keyword>
<dbReference type="SUPFAM" id="SSF57756">
    <property type="entry name" value="Retrovirus zinc finger-like domains"/>
    <property type="match status" value="1"/>
</dbReference>
<comment type="caution">
    <text evidence="2">The sequence shown here is derived from an EMBL/GenBank/DDBJ whole genome shotgun (WGS) entry which is preliminary data.</text>
</comment>
<evidence type="ECO:0000313" key="3">
    <source>
        <dbReference type="Proteomes" id="UP000585474"/>
    </source>
</evidence>
<feature type="compositionally biased region" description="Basic and acidic residues" evidence="1">
    <location>
        <begin position="41"/>
        <end position="60"/>
    </location>
</feature>
<feature type="region of interest" description="Disordered" evidence="1">
    <location>
        <begin position="1"/>
        <end position="60"/>
    </location>
</feature>
<dbReference type="Proteomes" id="UP000585474">
    <property type="component" value="Unassembled WGS sequence"/>
</dbReference>
<evidence type="ECO:0000313" key="2">
    <source>
        <dbReference type="EMBL" id="GFS34061.1"/>
    </source>
</evidence>
<dbReference type="EMBL" id="BJWL01000203">
    <property type="protein sequence ID" value="GFS34061.1"/>
    <property type="molecule type" value="Genomic_DNA"/>
</dbReference>
<name>A0A7J0DGH8_9ERIC</name>
<evidence type="ECO:0008006" key="4">
    <source>
        <dbReference type="Google" id="ProtNLM"/>
    </source>
</evidence>
<organism evidence="2 3">
    <name type="scientific">Actinidia rufa</name>
    <dbReference type="NCBI Taxonomy" id="165716"/>
    <lineage>
        <taxon>Eukaryota</taxon>
        <taxon>Viridiplantae</taxon>
        <taxon>Streptophyta</taxon>
        <taxon>Embryophyta</taxon>
        <taxon>Tracheophyta</taxon>
        <taxon>Spermatophyta</taxon>
        <taxon>Magnoliopsida</taxon>
        <taxon>eudicotyledons</taxon>
        <taxon>Gunneridae</taxon>
        <taxon>Pentapetalae</taxon>
        <taxon>asterids</taxon>
        <taxon>Ericales</taxon>
        <taxon>Actinidiaceae</taxon>
        <taxon>Actinidia</taxon>
    </lineage>
</organism>
<proteinExistence type="predicted"/>
<reference evidence="3" key="1">
    <citation type="submission" date="2019-07" db="EMBL/GenBank/DDBJ databases">
        <title>De Novo Assembly of kiwifruit Actinidia rufa.</title>
        <authorList>
            <person name="Sugita-Konishi S."/>
            <person name="Sato K."/>
            <person name="Mori E."/>
            <person name="Abe Y."/>
            <person name="Kisaki G."/>
            <person name="Hamano K."/>
            <person name="Suezawa K."/>
            <person name="Otani M."/>
            <person name="Fukuda T."/>
            <person name="Manabe T."/>
            <person name="Gomi K."/>
            <person name="Tabuchi M."/>
            <person name="Akimitsu K."/>
            <person name="Kataoka I."/>
        </authorList>
    </citation>
    <scope>NUCLEOTIDE SEQUENCE [LARGE SCALE GENOMIC DNA]</scope>
    <source>
        <strain evidence="3">cv. Fuchu</strain>
    </source>
</reference>
<dbReference type="GO" id="GO:0003676">
    <property type="term" value="F:nucleic acid binding"/>
    <property type="evidence" value="ECO:0007669"/>
    <property type="project" value="InterPro"/>
</dbReference>
<dbReference type="GO" id="GO:0008270">
    <property type="term" value="F:zinc ion binding"/>
    <property type="evidence" value="ECO:0007669"/>
    <property type="project" value="InterPro"/>
</dbReference>
<dbReference type="AlphaFoldDB" id="A0A7J0DGH8"/>